<evidence type="ECO:0000313" key="3">
    <source>
        <dbReference type="Proteomes" id="UP000265325"/>
    </source>
</evidence>
<evidence type="ECO:0008006" key="4">
    <source>
        <dbReference type="Google" id="ProtNLM"/>
    </source>
</evidence>
<sequence length="216" mass="22117">MRTSMRSLTVLGALAAAVSLGGLTAAHAAGTTLSQGHIDALDVEYDGSALQLHVHDHSAVPAVEYAPADVVLRALPAAAYTVPAGTCYSHLGTAGTTVYRLPQVEATGLLWPGISGEHLAAGVFQGDKVQVKLASVSGPGKIIVYKNGLCPKNNRSFDSGDAALANTRDVVAGEHDHANWAFTKAGTYTATFQVSGTLANGTKVGPTSAAYTFQVG</sequence>
<keyword evidence="3" id="KW-1185">Reference proteome</keyword>
<keyword evidence="1" id="KW-0732">Signal</keyword>
<dbReference type="AlphaFoldDB" id="A0A2P2GIL3"/>
<feature type="signal peptide" evidence="1">
    <location>
        <begin position="1"/>
        <end position="28"/>
    </location>
</feature>
<feature type="chain" id="PRO_5015168114" description="Surface-anchored protein" evidence="1">
    <location>
        <begin position="29"/>
        <end position="216"/>
    </location>
</feature>
<evidence type="ECO:0000256" key="1">
    <source>
        <dbReference type="SAM" id="SignalP"/>
    </source>
</evidence>
<dbReference type="Proteomes" id="UP000265325">
    <property type="component" value="Unassembled WGS sequence"/>
</dbReference>
<dbReference type="InterPro" id="IPR022435">
    <property type="entry name" value="Surface-anchored_actinobac"/>
</dbReference>
<comment type="caution">
    <text evidence="2">The sequence shown here is derived from an EMBL/GenBank/DDBJ whole genome shotgun (WGS) entry which is preliminary data.</text>
</comment>
<dbReference type="EMBL" id="LAQS01000040">
    <property type="protein sequence ID" value="KKZ71354.1"/>
    <property type="molecule type" value="Genomic_DNA"/>
</dbReference>
<gene>
    <name evidence="2" type="ORF">VO63_24250</name>
</gene>
<organism evidence="2 3">
    <name type="scientific">Streptomyces showdoensis</name>
    <dbReference type="NCBI Taxonomy" id="68268"/>
    <lineage>
        <taxon>Bacteria</taxon>
        <taxon>Bacillati</taxon>
        <taxon>Actinomycetota</taxon>
        <taxon>Actinomycetes</taxon>
        <taxon>Kitasatosporales</taxon>
        <taxon>Streptomycetaceae</taxon>
        <taxon>Streptomyces</taxon>
    </lineage>
</organism>
<accession>A0A2P2GIL3</accession>
<protein>
    <recommendedName>
        <fullName evidence="4">Surface-anchored protein</fullName>
    </recommendedName>
</protein>
<dbReference type="NCBIfam" id="TIGR03769">
    <property type="entry name" value="P_ac_wall_RPT"/>
    <property type="match status" value="1"/>
</dbReference>
<evidence type="ECO:0000313" key="2">
    <source>
        <dbReference type="EMBL" id="KKZ71354.1"/>
    </source>
</evidence>
<name>A0A2P2GIL3_STREW</name>
<proteinExistence type="predicted"/>
<reference evidence="2 3" key="1">
    <citation type="submission" date="2015-05" db="EMBL/GenBank/DDBJ databases">
        <title>Draft Genome assembly of Streptomyces showdoensis.</title>
        <authorList>
            <person name="Thapa K.K."/>
            <person name="Metsa-Ketela M."/>
        </authorList>
    </citation>
    <scope>NUCLEOTIDE SEQUENCE [LARGE SCALE GENOMIC DNA]</scope>
    <source>
        <strain evidence="2 3">ATCC 15227</strain>
    </source>
</reference>
<dbReference type="NCBIfam" id="NF038134">
    <property type="entry name" value="choice_anch_M"/>
    <property type="match status" value="1"/>
</dbReference>